<sequence>MIFRRGVWLPYQEHIDNGRFEVKTGENDGFGFRQTRVTPKGIAWLAEKYGKDDVPEVSAAVLKKPKSAGASKHN</sequence>
<dbReference type="STRING" id="1233.SAMN05216387_107104"/>
<dbReference type="InterPro" id="IPR005039">
    <property type="entry name" value="Ant_C"/>
</dbReference>
<feature type="domain" description="Antirepressor protein C-terminal" evidence="1">
    <location>
        <begin position="3"/>
        <end position="50"/>
    </location>
</feature>
<dbReference type="Pfam" id="PF03374">
    <property type="entry name" value="ANT"/>
    <property type="match status" value="1"/>
</dbReference>
<gene>
    <name evidence="2" type="ORF">SAMN05216387_107104</name>
</gene>
<protein>
    <submittedName>
        <fullName evidence="2">Phage antirepressor protein KilAC domain-containing protein</fullName>
    </submittedName>
</protein>
<reference evidence="2 3" key="1">
    <citation type="submission" date="2016-10" db="EMBL/GenBank/DDBJ databases">
        <authorList>
            <person name="de Groot N.N."/>
        </authorList>
    </citation>
    <scope>NUCLEOTIDE SEQUENCE [LARGE SCALE GENOMIC DNA]</scope>
    <source>
        <strain evidence="2 3">Nv1</strain>
    </source>
</reference>
<dbReference type="Proteomes" id="UP000198620">
    <property type="component" value="Unassembled WGS sequence"/>
</dbReference>
<dbReference type="AlphaFoldDB" id="A0A1H7NQU3"/>
<accession>A0A1H7NQU3</accession>
<organism evidence="2 3">
    <name type="scientific">Nitrosovibrio tenuis</name>
    <dbReference type="NCBI Taxonomy" id="1233"/>
    <lineage>
        <taxon>Bacteria</taxon>
        <taxon>Pseudomonadati</taxon>
        <taxon>Pseudomonadota</taxon>
        <taxon>Betaproteobacteria</taxon>
        <taxon>Nitrosomonadales</taxon>
        <taxon>Nitrosomonadaceae</taxon>
        <taxon>Nitrosovibrio</taxon>
    </lineage>
</organism>
<evidence type="ECO:0000313" key="2">
    <source>
        <dbReference type="EMBL" id="SEL25836.1"/>
    </source>
</evidence>
<proteinExistence type="predicted"/>
<name>A0A1H7NQU3_9PROT</name>
<dbReference type="GO" id="GO:0003677">
    <property type="term" value="F:DNA binding"/>
    <property type="evidence" value="ECO:0007669"/>
    <property type="project" value="InterPro"/>
</dbReference>
<keyword evidence="3" id="KW-1185">Reference proteome</keyword>
<evidence type="ECO:0000313" key="3">
    <source>
        <dbReference type="Proteomes" id="UP000198620"/>
    </source>
</evidence>
<dbReference type="EMBL" id="FOBH01000007">
    <property type="protein sequence ID" value="SEL25836.1"/>
    <property type="molecule type" value="Genomic_DNA"/>
</dbReference>
<evidence type="ECO:0000259" key="1">
    <source>
        <dbReference type="Pfam" id="PF03374"/>
    </source>
</evidence>